<keyword evidence="1" id="KW-1133">Transmembrane helix</keyword>
<gene>
    <name evidence="2" type="ORF">TASK_LOCUS6614</name>
</gene>
<feature type="transmembrane region" description="Helical" evidence="1">
    <location>
        <begin position="77"/>
        <end position="96"/>
    </location>
</feature>
<organism evidence="4">
    <name type="scientific">Taenia asiatica</name>
    <name type="common">Asian tapeworm</name>
    <dbReference type="NCBI Taxonomy" id="60517"/>
    <lineage>
        <taxon>Eukaryota</taxon>
        <taxon>Metazoa</taxon>
        <taxon>Spiralia</taxon>
        <taxon>Lophotrochozoa</taxon>
        <taxon>Platyhelminthes</taxon>
        <taxon>Cestoda</taxon>
        <taxon>Eucestoda</taxon>
        <taxon>Cyclophyllidea</taxon>
        <taxon>Taeniidae</taxon>
        <taxon>Taenia</taxon>
    </lineage>
</organism>
<evidence type="ECO:0000256" key="1">
    <source>
        <dbReference type="SAM" id="Phobius"/>
    </source>
</evidence>
<dbReference type="Gene3D" id="1.20.1070.10">
    <property type="entry name" value="Rhodopsin 7-helix transmembrane proteins"/>
    <property type="match status" value="1"/>
</dbReference>
<dbReference type="OrthoDB" id="6228769at2759"/>
<keyword evidence="1" id="KW-0812">Transmembrane</keyword>
<protein>
    <submittedName>
        <fullName evidence="4">G_PROTEIN_RECEP_F1_2 domain-containing protein</fullName>
    </submittedName>
</protein>
<evidence type="ECO:0000313" key="4">
    <source>
        <dbReference type="WBParaSite" id="TASK_0000661301-mRNA-1"/>
    </source>
</evidence>
<reference evidence="2 3" key="2">
    <citation type="submission" date="2018-11" db="EMBL/GenBank/DDBJ databases">
        <authorList>
            <consortium name="Pathogen Informatics"/>
        </authorList>
    </citation>
    <scope>NUCLEOTIDE SEQUENCE [LARGE SCALE GENOMIC DNA]</scope>
</reference>
<feature type="transmembrane region" description="Helical" evidence="1">
    <location>
        <begin position="108"/>
        <end position="132"/>
    </location>
</feature>
<feature type="transmembrane region" description="Helical" evidence="1">
    <location>
        <begin position="162"/>
        <end position="181"/>
    </location>
</feature>
<dbReference type="WBParaSite" id="TASK_0000661301-mRNA-1">
    <property type="protein sequence ID" value="TASK_0000661301-mRNA-1"/>
    <property type="gene ID" value="TASK_0000661301"/>
</dbReference>
<dbReference type="AlphaFoldDB" id="A0A0R3W8D5"/>
<dbReference type="SUPFAM" id="SSF81321">
    <property type="entry name" value="Family A G protein-coupled receptor-like"/>
    <property type="match status" value="1"/>
</dbReference>
<dbReference type="EMBL" id="UYRS01018519">
    <property type="protein sequence ID" value="VDK37042.1"/>
    <property type="molecule type" value="Genomic_DNA"/>
</dbReference>
<keyword evidence="3" id="KW-1185">Reference proteome</keyword>
<evidence type="ECO:0000313" key="3">
    <source>
        <dbReference type="Proteomes" id="UP000282613"/>
    </source>
</evidence>
<reference evidence="4" key="1">
    <citation type="submission" date="2017-02" db="UniProtKB">
        <authorList>
            <consortium name="WormBaseParasite"/>
        </authorList>
    </citation>
    <scope>IDENTIFICATION</scope>
</reference>
<feature type="transmembrane region" description="Helical" evidence="1">
    <location>
        <begin position="43"/>
        <end position="65"/>
    </location>
</feature>
<sequence>MGMTQVAAPFPRLPLLQKSNMSVNDFSESFWLCMNTTGYIDTLGAVIFVTEIFGLLPGLLVTVLLCRLDGKTRTSLLMLRTLVICAVLQLIVSLIADIYPYPIRTASYGFNIFMCIIWTSRFAIWIFAIIGAHAQLYFSTHRTLQIVANLQLSFASSRNIDLVYIAGLTLYSAIITLPQVFTIEYDGDRCYCGETPMRLAYLQVAYAQVYVFFTQVLLVNSVVLLISCYLTIKWVKNTPREKFMDTLNTLSFPNTPEQELKAYSEVKGWSTSTMCIVPMFVSYVIAFSYDTTYQFLSAIGLTYYPINGLTQKFGVWIQLLHPMLIPYYLLYYIPALRFWVLKRWHWAVRSCRRQGRHHHPL</sequence>
<proteinExistence type="predicted"/>
<dbReference type="Proteomes" id="UP000282613">
    <property type="component" value="Unassembled WGS sequence"/>
</dbReference>
<name>A0A0R3W8D5_TAEAS</name>
<feature type="transmembrane region" description="Helical" evidence="1">
    <location>
        <begin position="209"/>
        <end position="232"/>
    </location>
</feature>
<evidence type="ECO:0000313" key="2">
    <source>
        <dbReference type="EMBL" id="VDK37042.1"/>
    </source>
</evidence>
<dbReference type="STRING" id="60517.A0A0R3W8D5"/>
<feature type="transmembrane region" description="Helical" evidence="1">
    <location>
        <begin position="313"/>
        <end position="333"/>
    </location>
</feature>
<keyword evidence="1" id="KW-0472">Membrane</keyword>
<accession>A0A0R3W8D5</accession>